<reference evidence="2 3" key="1">
    <citation type="journal article" date="2014" name="Appl. Environ. Microbiol.">
        <title>Profile of Secreted Hydrolases, Associated Proteins, and SlpA in Thermoanaerobacterium saccharolyticum during the Degradation of Hemicellulose.</title>
        <authorList>
            <person name="Currie D.H."/>
            <person name="Guss A.M."/>
            <person name="Herring C.D."/>
            <person name="Giannone R.J."/>
            <person name="Johnson C.M."/>
            <person name="Lankford P.K."/>
            <person name="Brown S.D."/>
            <person name="Hettich R.L."/>
            <person name="Lynd L.R."/>
        </authorList>
    </citation>
    <scope>NUCLEOTIDE SEQUENCE [LARGE SCALE GENOMIC DNA]</scope>
    <source>
        <strain evidence="3">DSM 8691 / JW/SL-YS485</strain>
    </source>
</reference>
<dbReference type="EMBL" id="CP003185">
    <property type="protein sequence ID" value="AFK94246.1"/>
    <property type="molecule type" value="Genomic_DNA"/>
</dbReference>
<accession>I3WBP5</accession>
<dbReference type="Proteomes" id="UP000006178">
    <property type="component" value="Plasmid pMU3262"/>
</dbReference>
<dbReference type="KEGG" id="tsh:Tsac_2697"/>
<feature type="transmembrane region" description="Helical" evidence="1">
    <location>
        <begin position="6"/>
        <end position="25"/>
    </location>
</feature>
<geneLocation type="plasmid" evidence="2 3">
    <name>pMU3262</name>
</geneLocation>
<dbReference type="AlphaFoldDB" id="I3WBP5"/>
<dbReference type="BioCyc" id="TSAC1094508:GLMA-2744-MONOMER"/>
<dbReference type="PATRIC" id="fig|1094508.3.peg.2733"/>
<evidence type="ECO:0000313" key="2">
    <source>
        <dbReference type="EMBL" id="AFK94246.1"/>
    </source>
</evidence>
<protein>
    <submittedName>
        <fullName evidence="2">Uncharacterized protein</fullName>
    </submittedName>
</protein>
<evidence type="ECO:0000256" key="1">
    <source>
        <dbReference type="SAM" id="Phobius"/>
    </source>
</evidence>
<keyword evidence="1" id="KW-1133">Transmembrane helix</keyword>
<keyword evidence="3" id="KW-1185">Reference proteome</keyword>
<proteinExistence type="predicted"/>
<keyword evidence="1" id="KW-0472">Membrane</keyword>
<dbReference type="RefSeq" id="WP_014759517.1">
    <property type="nucleotide sequence ID" value="NC_017998.1"/>
</dbReference>
<sequence>MFTILFVIEGIMAIGAIAFFIKSFIKPKKKNDLDIKSIKEEQEEEFVLSAQDFLPFEKITNGMIKINDRNYVKIIAVDNLSFMLLSAEEQLQAERNIAQFFNMIKNFKVKLLTQSKRINHETRFLEIEENIKKAPNEIERVYGYSVLNYYRRKIRQEDLLKKQHYIVVGYENYNPNLSENDIFMHASEELEKKVNILASELLNLNLHPIILDDDLLGEVLYETFNRGKEVRLSYINALNSGHNSLFVGGINDVYVQAKR</sequence>
<organism evidence="2 3">
    <name type="scientific">Thermoanaerobacterium saccharolyticum (strain DSM 8691 / JW/SL-YS485)</name>
    <dbReference type="NCBI Taxonomy" id="1094508"/>
    <lineage>
        <taxon>Bacteria</taxon>
        <taxon>Bacillati</taxon>
        <taxon>Bacillota</taxon>
        <taxon>Clostridia</taxon>
        <taxon>Thermoanaerobacterales</taxon>
        <taxon>Thermoanaerobacteraceae</taxon>
        <taxon>Thermoanaerobacterium</taxon>
    </lineage>
</organism>
<keyword evidence="1" id="KW-0812">Transmembrane</keyword>
<keyword evidence="2" id="KW-0614">Plasmid</keyword>
<name>I3WBP5_THESW</name>
<evidence type="ECO:0000313" key="3">
    <source>
        <dbReference type="Proteomes" id="UP000006178"/>
    </source>
</evidence>
<gene>
    <name evidence="2" type="ordered locus">Tsac_2697</name>
</gene>